<dbReference type="GO" id="GO:0046872">
    <property type="term" value="F:metal ion binding"/>
    <property type="evidence" value="ECO:0007669"/>
    <property type="project" value="UniProtKB-KW"/>
</dbReference>
<feature type="domain" description="Serine dehydratase beta chain" evidence="15">
    <location>
        <begin position="4"/>
        <end position="157"/>
    </location>
</feature>
<organism evidence="16 17">
    <name type="scientific">Streptomyces venezuelae</name>
    <dbReference type="NCBI Taxonomy" id="54571"/>
    <lineage>
        <taxon>Bacteria</taxon>
        <taxon>Bacillati</taxon>
        <taxon>Actinomycetota</taxon>
        <taxon>Actinomycetes</taxon>
        <taxon>Kitasatosporales</taxon>
        <taxon>Streptomycetaceae</taxon>
        <taxon>Streptomyces</taxon>
    </lineage>
</organism>
<dbReference type="Pfam" id="PF03315">
    <property type="entry name" value="SDH_beta"/>
    <property type="match status" value="1"/>
</dbReference>
<evidence type="ECO:0000256" key="4">
    <source>
        <dbReference type="ARBA" id="ARBA00012093"/>
    </source>
</evidence>
<dbReference type="RefSeq" id="WP_150214143.1">
    <property type="nucleotide sequence ID" value="NZ_CP029192.1"/>
</dbReference>
<evidence type="ECO:0000313" key="16">
    <source>
        <dbReference type="EMBL" id="QES32475.1"/>
    </source>
</evidence>
<dbReference type="AlphaFoldDB" id="A0A5P2BPR8"/>
<dbReference type="PANTHER" id="PTHR30182:SF1">
    <property type="entry name" value="L-SERINE DEHYDRATASE 1"/>
    <property type="match status" value="1"/>
</dbReference>
<sequence>MSVSVLDLFSIGVGPSSSHTVGPMRAAGIFVQQLKYQGLLSRTTHVRVELFGSLGATGRGHHTPSAVLWGLMGHLPETVDPQAAREREQKVHDTGRLLLQGTREIDFPAEALVLHQDRSLPFHANGMRFFAHGDGDVLLWERTYYSVGGGFVLDEDEACADPDHRPAPETLPYPFHTGRQLLETARRTGLPVSSLMLGNELTRCSEPELRDRLARIWQVMEDGIDRGLAHDGILPGGLNVRRRAASIARKLRAEGDQNTHAMEWATAYAMAVSEENATGGRVVTAPTNGAAGILPAVGRYFLTFAADGLSADERQDVMACFLLTAGAFGLLLKENASLSGAEVGCQGEVGSACAMAAAGLAEVLGGSPEQVENAAEIGLEHHLGLTCDPVGGLVQIPCIERNAMAAVKAITAARLALRGTGEHRIGFDEAMATMKQTGADMPAKYRETSRGGLAINFIPC</sequence>
<evidence type="ECO:0000313" key="17">
    <source>
        <dbReference type="Proteomes" id="UP000322927"/>
    </source>
</evidence>
<dbReference type="GO" id="GO:0003941">
    <property type="term" value="F:L-serine ammonia-lyase activity"/>
    <property type="evidence" value="ECO:0007669"/>
    <property type="project" value="UniProtKB-UniRule"/>
</dbReference>
<protein>
    <recommendedName>
        <fullName evidence="5 13">L-serine dehydratase</fullName>
        <ecNumber evidence="4 13">4.3.1.17</ecNumber>
    </recommendedName>
</protein>
<evidence type="ECO:0000256" key="9">
    <source>
        <dbReference type="ARBA" id="ARBA00023004"/>
    </source>
</evidence>
<evidence type="ECO:0000256" key="3">
    <source>
        <dbReference type="ARBA" id="ARBA00008636"/>
    </source>
</evidence>
<dbReference type="InterPro" id="IPR004644">
    <property type="entry name" value="Fe-S_L-Ser_mono"/>
</dbReference>
<dbReference type="FunFam" id="3.30.1330.90:FF:000001">
    <property type="entry name" value="L-serine ammonia-lyase 1"/>
    <property type="match status" value="1"/>
</dbReference>
<evidence type="ECO:0000259" key="14">
    <source>
        <dbReference type="Pfam" id="PF03313"/>
    </source>
</evidence>
<dbReference type="GO" id="GO:0051539">
    <property type="term" value="F:4 iron, 4 sulfur cluster binding"/>
    <property type="evidence" value="ECO:0007669"/>
    <property type="project" value="UniProtKB-UniRule"/>
</dbReference>
<name>A0A5P2BPR8_STRVZ</name>
<evidence type="ECO:0000256" key="2">
    <source>
        <dbReference type="ARBA" id="ARBA00004742"/>
    </source>
</evidence>
<gene>
    <name evidence="16" type="ORF">DEJ48_02810</name>
</gene>
<dbReference type="InterPro" id="IPR005130">
    <property type="entry name" value="Ser_deHydtase-like_asu"/>
</dbReference>
<evidence type="ECO:0000256" key="5">
    <source>
        <dbReference type="ARBA" id="ARBA00018995"/>
    </source>
</evidence>
<dbReference type="InterPro" id="IPR029009">
    <property type="entry name" value="ASB_dom_sf"/>
</dbReference>
<dbReference type="EMBL" id="CP029192">
    <property type="protein sequence ID" value="QES32475.1"/>
    <property type="molecule type" value="Genomic_DNA"/>
</dbReference>
<keyword evidence="11 13" id="KW-0456">Lyase</keyword>
<evidence type="ECO:0000256" key="8">
    <source>
        <dbReference type="ARBA" id="ARBA00022723"/>
    </source>
</evidence>
<dbReference type="Proteomes" id="UP000322927">
    <property type="component" value="Chromosome"/>
</dbReference>
<dbReference type="SUPFAM" id="SSF143548">
    <property type="entry name" value="Serine metabolism enzymes domain"/>
    <property type="match status" value="1"/>
</dbReference>
<comment type="cofactor">
    <cofactor evidence="1 13">
        <name>[4Fe-4S] cluster</name>
        <dbReference type="ChEBI" id="CHEBI:49883"/>
    </cofactor>
</comment>
<reference evidence="16 17" key="1">
    <citation type="submission" date="2018-05" db="EMBL/GenBank/DDBJ databases">
        <title>Streptomyces venezuelae.</title>
        <authorList>
            <person name="Kim W."/>
            <person name="Lee N."/>
            <person name="Cho B.-K."/>
        </authorList>
    </citation>
    <scope>NUCLEOTIDE SEQUENCE [LARGE SCALE GENOMIC DNA]</scope>
    <source>
        <strain evidence="16 17">ATCC 14584</strain>
    </source>
</reference>
<dbReference type="Gene3D" id="3.30.1330.90">
    <property type="entry name" value="D-3-phosphoglycerate dehydrogenase, domain 3"/>
    <property type="match status" value="1"/>
</dbReference>
<evidence type="ECO:0000256" key="10">
    <source>
        <dbReference type="ARBA" id="ARBA00023014"/>
    </source>
</evidence>
<feature type="domain" description="Serine dehydratase-like alpha subunit" evidence="14">
    <location>
        <begin position="188"/>
        <end position="454"/>
    </location>
</feature>
<evidence type="ECO:0000256" key="7">
    <source>
        <dbReference type="ARBA" id="ARBA00022485"/>
    </source>
</evidence>
<dbReference type="Pfam" id="PF03313">
    <property type="entry name" value="SDH_alpha"/>
    <property type="match status" value="1"/>
</dbReference>
<dbReference type="InterPro" id="IPR005131">
    <property type="entry name" value="Ser_deHydtase_bsu"/>
</dbReference>
<accession>A0A5P2BPR8</accession>
<keyword evidence="9 13" id="KW-0408">Iron</keyword>
<evidence type="ECO:0000256" key="1">
    <source>
        <dbReference type="ARBA" id="ARBA00001966"/>
    </source>
</evidence>
<comment type="similarity">
    <text evidence="3 13">Belongs to the iron-sulfur dependent L-serine dehydratase family.</text>
</comment>
<dbReference type="EC" id="4.3.1.17" evidence="4 13"/>
<evidence type="ECO:0000256" key="6">
    <source>
        <dbReference type="ARBA" id="ARBA00022432"/>
    </source>
</evidence>
<keyword evidence="7 13" id="KW-0004">4Fe-4S</keyword>
<keyword evidence="10 13" id="KW-0411">Iron-sulfur</keyword>
<proteinExistence type="inferred from homology"/>
<comment type="pathway">
    <text evidence="2">Carbohydrate biosynthesis; gluconeogenesis.</text>
</comment>
<evidence type="ECO:0000259" key="15">
    <source>
        <dbReference type="Pfam" id="PF03315"/>
    </source>
</evidence>
<evidence type="ECO:0000256" key="12">
    <source>
        <dbReference type="ARBA" id="ARBA00049406"/>
    </source>
</evidence>
<keyword evidence="6 13" id="KW-0312">Gluconeogenesis</keyword>
<dbReference type="GO" id="GO:0006094">
    <property type="term" value="P:gluconeogenesis"/>
    <property type="evidence" value="ECO:0007669"/>
    <property type="project" value="UniProtKB-KW"/>
</dbReference>
<dbReference type="PANTHER" id="PTHR30182">
    <property type="entry name" value="L-SERINE DEHYDRATASE"/>
    <property type="match status" value="1"/>
</dbReference>
<keyword evidence="8 13" id="KW-0479">Metal-binding</keyword>
<dbReference type="OrthoDB" id="9805537at2"/>
<evidence type="ECO:0000256" key="13">
    <source>
        <dbReference type="RuleBase" id="RU366059"/>
    </source>
</evidence>
<evidence type="ECO:0000256" key="11">
    <source>
        <dbReference type="ARBA" id="ARBA00023239"/>
    </source>
</evidence>
<dbReference type="InterPro" id="IPR051318">
    <property type="entry name" value="Fe-S_L-Ser"/>
</dbReference>
<comment type="catalytic activity">
    <reaction evidence="12 13">
        <text>L-serine = pyruvate + NH4(+)</text>
        <dbReference type="Rhea" id="RHEA:19169"/>
        <dbReference type="ChEBI" id="CHEBI:15361"/>
        <dbReference type="ChEBI" id="CHEBI:28938"/>
        <dbReference type="ChEBI" id="CHEBI:33384"/>
        <dbReference type="EC" id="4.3.1.17"/>
    </reaction>
</comment>
<dbReference type="NCBIfam" id="TIGR00720">
    <property type="entry name" value="sda_mono"/>
    <property type="match status" value="1"/>
</dbReference>